<evidence type="ECO:0000313" key="3">
    <source>
        <dbReference type="Proteomes" id="UP000274504"/>
    </source>
</evidence>
<evidence type="ECO:0000256" key="1">
    <source>
        <dbReference type="SAM" id="Phobius"/>
    </source>
</evidence>
<evidence type="ECO:0000313" key="2">
    <source>
        <dbReference type="EMBL" id="VDL61106.1"/>
    </source>
</evidence>
<dbReference type="STRING" id="6216.A0A0R3STP2"/>
<dbReference type="PANTHER" id="PTHR33539:SF1">
    <property type="entry name" value="UPF0764 PROTEIN C16ORF89"/>
    <property type="match status" value="1"/>
</dbReference>
<name>A0A0R3STP2_HYMDI</name>
<dbReference type="InterPro" id="IPR031751">
    <property type="entry name" value="DUF4735"/>
</dbReference>
<dbReference type="OrthoDB" id="6277913at2759"/>
<reference evidence="4" key="1">
    <citation type="submission" date="2016-04" db="UniProtKB">
        <authorList>
            <consortium name="WormBaseParasite"/>
        </authorList>
    </citation>
    <scope>IDENTIFICATION</scope>
</reference>
<dbReference type="PANTHER" id="PTHR33539">
    <property type="entry name" value="UPF0764 PROTEIN C16ORF89"/>
    <property type="match status" value="1"/>
</dbReference>
<feature type="transmembrane region" description="Helical" evidence="1">
    <location>
        <begin position="6"/>
        <end position="25"/>
    </location>
</feature>
<dbReference type="Proteomes" id="UP000274504">
    <property type="component" value="Unassembled WGS sequence"/>
</dbReference>
<gene>
    <name evidence="2" type="ORF">HDID_LOCUS8788</name>
</gene>
<dbReference type="WBParaSite" id="HDID_0000879001-mRNA-1">
    <property type="protein sequence ID" value="HDID_0000879001-mRNA-1"/>
    <property type="gene ID" value="HDID_0000879001"/>
</dbReference>
<keyword evidence="1" id="KW-0472">Membrane</keyword>
<accession>A0A0R3STP2</accession>
<keyword evidence="1" id="KW-0812">Transmembrane</keyword>
<dbReference type="EMBL" id="UYSG01011144">
    <property type="protein sequence ID" value="VDL61106.1"/>
    <property type="molecule type" value="Genomic_DNA"/>
</dbReference>
<keyword evidence="1" id="KW-1133">Transmembrane helix</keyword>
<dbReference type="Pfam" id="PF15882">
    <property type="entry name" value="DUF4735"/>
    <property type="match status" value="1"/>
</dbReference>
<protein>
    <submittedName>
        <fullName evidence="2 4">Uncharacterized protein</fullName>
    </submittedName>
</protein>
<proteinExistence type="predicted"/>
<dbReference type="GO" id="GO:0005829">
    <property type="term" value="C:cytosol"/>
    <property type="evidence" value="ECO:0007669"/>
    <property type="project" value="TreeGrafter"/>
</dbReference>
<reference evidence="2 3" key="2">
    <citation type="submission" date="2018-11" db="EMBL/GenBank/DDBJ databases">
        <authorList>
            <consortium name="Pathogen Informatics"/>
        </authorList>
    </citation>
    <scope>NUCLEOTIDE SEQUENCE [LARGE SCALE GENOMIC DNA]</scope>
</reference>
<organism evidence="4">
    <name type="scientific">Hymenolepis diminuta</name>
    <name type="common">Rat tapeworm</name>
    <dbReference type="NCBI Taxonomy" id="6216"/>
    <lineage>
        <taxon>Eukaryota</taxon>
        <taxon>Metazoa</taxon>
        <taxon>Spiralia</taxon>
        <taxon>Lophotrochozoa</taxon>
        <taxon>Platyhelminthes</taxon>
        <taxon>Cestoda</taxon>
        <taxon>Eucestoda</taxon>
        <taxon>Cyclophyllidea</taxon>
        <taxon>Hymenolepididae</taxon>
        <taxon>Hymenolepis</taxon>
    </lineage>
</organism>
<evidence type="ECO:0000313" key="4">
    <source>
        <dbReference type="WBParaSite" id="HDID_0000879001-mRNA-1"/>
    </source>
</evidence>
<sequence length="271" mass="31107">MSPRSLFLIITLLFIFFTINGFALFHRRFSSKIHNCIDGISRAVKFCKSNSQNLTIDSLIALAILRDIPMQKYESCIFEMANHFEEQCNISDSCVNQFFNELYNGSDLLKQAFYSLVALRASCKSESVSPVNFVYKSRALSRLLVTEFMNCYSLRNVSTEHRQRLLEQIIYGGLGGYLQMAHPVMMDEIMSWQDESGCFKTVKTNELIPPDSIHFEREVQFRGGCLLRLTSVAAAALAMHIQRFSIAEVYKPDFHYILQMENTFGQNEYAS</sequence>
<dbReference type="GO" id="GO:0016020">
    <property type="term" value="C:membrane"/>
    <property type="evidence" value="ECO:0007669"/>
    <property type="project" value="TreeGrafter"/>
</dbReference>
<dbReference type="AlphaFoldDB" id="A0A0R3STP2"/>